<dbReference type="GeneID" id="49205124"/>
<comment type="caution">
    <text evidence="5">The sequence shown here is derived from an EMBL/GenBank/DDBJ whole genome shotgun (WGS) entry which is preliminary data.</text>
</comment>
<dbReference type="InterPro" id="IPR036721">
    <property type="entry name" value="RCK_C_sf"/>
</dbReference>
<dbReference type="InterPro" id="IPR050721">
    <property type="entry name" value="Trk_Ktr_HKT_K-transport"/>
</dbReference>
<evidence type="ECO:0000313" key="3">
    <source>
        <dbReference type="EMBL" id="GKH71263.1"/>
    </source>
</evidence>
<dbReference type="Proteomes" id="UP001055114">
    <property type="component" value="Unassembled WGS sequence"/>
</dbReference>
<feature type="domain" description="RCK C-terminal" evidence="1">
    <location>
        <begin position="149"/>
        <end position="227"/>
    </location>
</feature>
<dbReference type="OrthoDB" id="9776294at2"/>
<dbReference type="Gene3D" id="3.40.50.720">
    <property type="entry name" value="NAD(P)-binding Rossmann-like Domain"/>
    <property type="match status" value="1"/>
</dbReference>
<dbReference type="Pfam" id="PF02080">
    <property type="entry name" value="TrkA_C"/>
    <property type="match status" value="1"/>
</dbReference>
<dbReference type="Proteomes" id="UP000286260">
    <property type="component" value="Unassembled WGS sequence"/>
</dbReference>
<dbReference type="Pfam" id="PF02254">
    <property type="entry name" value="TrkA_N"/>
    <property type="match status" value="1"/>
</dbReference>
<reference evidence="3" key="3">
    <citation type="submission" date="2022-01" db="EMBL/GenBank/DDBJ databases">
        <title>Novel bile acid biosynthetic pathways are enriched in the microbiome of centenarians.</title>
        <authorList>
            <person name="Sato Y."/>
            <person name="Atarashi K."/>
            <person name="Plichta R.D."/>
            <person name="Arai Y."/>
            <person name="Sasajima S."/>
            <person name="Kearney M.S."/>
            <person name="Suda W."/>
            <person name="Takeshita K."/>
            <person name="Sasaki T."/>
            <person name="Okamoto S."/>
            <person name="Skelly N.A."/>
            <person name="Okamura Y."/>
            <person name="Vlamakis H."/>
            <person name="Li Y."/>
            <person name="Tanoue T."/>
            <person name="Takei H."/>
            <person name="Nittono H."/>
            <person name="Narushima S."/>
            <person name="Irie J."/>
            <person name="Itoh H."/>
            <person name="Moriya K."/>
            <person name="Sugiura Y."/>
            <person name="Suematsu M."/>
            <person name="Moritoki N."/>
            <person name="Shibata S."/>
            <person name="Littman R.D."/>
            <person name="Fischbach A.M."/>
            <person name="Uwamino Y."/>
            <person name="Inoue T."/>
            <person name="Honda A."/>
            <person name="Hattori M."/>
            <person name="Murai T."/>
            <person name="Xavier J.R."/>
            <person name="Hirose N."/>
            <person name="Honda K."/>
        </authorList>
    </citation>
    <scope>NUCLEOTIDE SEQUENCE</scope>
    <source>
        <strain evidence="3">CE91-St3</strain>
    </source>
</reference>
<evidence type="ECO:0000313" key="5">
    <source>
        <dbReference type="EMBL" id="RHC87980.1"/>
    </source>
</evidence>
<dbReference type="InterPro" id="IPR036291">
    <property type="entry name" value="NAD(P)-bd_dom_sf"/>
</dbReference>
<dbReference type="AlphaFoldDB" id="A0A351E0B3"/>
<dbReference type="SUPFAM" id="SSF116726">
    <property type="entry name" value="TrkA C-terminal domain-like"/>
    <property type="match status" value="1"/>
</dbReference>
<dbReference type="RefSeq" id="WP_005635247.1">
    <property type="nucleotide sequence ID" value="NZ_BAABYG010000001.1"/>
</dbReference>
<dbReference type="Gene3D" id="3.30.70.1450">
    <property type="entry name" value="Regulator of K+ conductance, C-terminal domain"/>
    <property type="match status" value="1"/>
</dbReference>
<dbReference type="EMBL" id="WNDD01000002">
    <property type="protein sequence ID" value="MTV00546.1"/>
    <property type="molecule type" value="Genomic_DNA"/>
</dbReference>
<reference evidence="4 7" key="2">
    <citation type="journal article" date="2019" name="Nat. Med.">
        <title>A library of human gut bacterial isolates paired with longitudinal multiomics data enables mechanistic microbiome research.</title>
        <authorList>
            <person name="Poyet M."/>
            <person name="Groussin M."/>
            <person name="Gibbons S.M."/>
            <person name="Avila-Pacheco J."/>
            <person name="Jiang X."/>
            <person name="Kearney S.M."/>
            <person name="Perrotta A.R."/>
            <person name="Berdy B."/>
            <person name="Zhao S."/>
            <person name="Lieberman T.D."/>
            <person name="Swanson P.K."/>
            <person name="Smith M."/>
            <person name="Roesemann S."/>
            <person name="Alexander J.E."/>
            <person name="Rich S.A."/>
            <person name="Livny J."/>
            <person name="Vlamakis H."/>
            <person name="Clish C."/>
            <person name="Bullock K."/>
            <person name="Deik A."/>
            <person name="Scott J."/>
            <person name="Pierce K.A."/>
            <person name="Xavier R.J."/>
            <person name="Alm E.J."/>
        </authorList>
    </citation>
    <scope>NUCLEOTIDE SEQUENCE [LARGE SCALE GENOMIC DNA]</scope>
    <source>
        <strain evidence="4 7">BIOML-A11</strain>
    </source>
</reference>
<dbReference type="EMBL" id="QSII01000007">
    <property type="protein sequence ID" value="RHC87980.1"/>
    <property type="molecule type" value="Genomic_DNA"/>
</dbReference>
<dbReference type="GO" id="GO:0008324">
    <property type="term" value="F:monoatomic cation transmembrane transporter activity"/>
    <property type="evidence" value="ECO:0007669"/>
    <property type="project" value="InterPro"/>
</dbReference>
<gene>
    <name evidence="3" type="ORF">CE91St3_11260</name>
    <name evidence="5" type="ORF">DW828_07115</name>
    <name evidence="4" type="ORF">GME02_02450</name>
</gene>
<dbReference type="STRING" id="46503.ERS852463_03224"/>
<feature type="domain" description="RCK N-terminal" evidence="2">
    <location>
        <begin position="3"/>
        <end position="118"/>
    </location>
</feature>
<reference evidence="5 6" key="1">
    <citation type="submission" date="2018-08" db="EMBL/GenBank/DDBJ databases">
        <title>A genome reference for cultivated species of the human gut microbiota.</title>
        <authorList>
            <person name="Zou Y."/>
            <person name="Xue W."/>
            <person name="Luo G."/>
        </authorList>
    </citation>
    <scope>NUCLEOTIDE SEQUENCE [LARGE SCALE GENOMIC DNA]</scope>
    <source>
        <strain evidence="5 6">AM34-17</strain>
    </source>
</reference>
<dbReference type="EMBL" id="BQNZ01000001">
    <property type="protein sequence ID" value="GKH71263.1"/>
    <property type="molecule type" value="Genomic_DNA"/>
</dbReference>
<dbReference type="PANTHER" id="PTHR43833:SF7">
    <property type="entry name" value="KTR SYSTEM POTASSIUM UPTAKE PROTEIN C"/>
    <property type="match status" value="1"/>
</dbReference>
<sequence length="228" mass="25238">MKYLVIGLGNLGRAIAESLTRIGNEVIGVDINPHKTEAVKHTISGAISLDTTDKDALNTLPLNEMDAIFVTFGKDFGTSIQTVALLKNLDVNKLIVRGISPIHEAVIRSIGVAEIITPEDDFAGMYASQSLLGELFKQWYRVTDTHHLYKIKAPVTFVGQTLQTIDLEENFGVRLVGIERPKTERNLIGLKQTQYSVIDKITGDLRVEEGDLLILFGKMEVLHRLADI</sequence>
<protein>
    <submittedName>
        <fullName evidence="3">Potassium transporter</fullName>
    </submittedName>
    <submittedName>
        <fullName evidence="5">TrkA family potassium uptake protein</fullName>
    </submittedName>
</protein>
<evidence type="ECO:0000313" key="6">
    <source>
        <dbReference type="Proteomes" id="UP000286260"/>
    </source>
</evidence>
<accession>A0A351E0B3</accession>
<evidence type="ECO:0000259" key="2">
    <source>
        <dbReference type="Pfam" id="PF02254"/>
    </source>
</evidence>
<dbReference type="InterPro" id="IPR003148">
    <property type="entry name" value="RCK_N"/>
</dbReference>
<dbReference type="GO" id="GO:0006813">
    <property type="term" value="P:potassium ion transport"/>
    <property type="evidence" value="ECO:0007669"/>
    <property type="project" value="InterPro"/>
</dbReference>
<dbReference type="InterPro" id="IPR006037">
    <property type="entry name" value="RCK_C"/>
</dbReference>
<dbReference type="Proteomes" id="UP000482671">
    <property type="component" value="Unassembled WGS sequence"/>
</dbReference>
<dbReference type="PANTHER" id="PTHR43833">
    <property type="entry name" value="POTASSIUM CHANNEL PROTEIN 2-RELATED-RELATED"/>
    <property type="match status" value="1"/>
</dbReference>
<evidence type="ECO:0000313" key="4">
    <source>
        <dbReference type="EMBL" id="MTV00546.1"/>
    </source>
</evidence>
<organism evidence="5 6">
    <name type="scientific">Parabacteroides merdae</name>
    <dbReference type="NCBI Taxonomy" id="46503"/>
    <lineage>
        <taxon>Bacteria</taxon>
        <taxon>Pseudomonadati</taxon>
        <taxon>Bacteroidota</taxon>
        <taxon>Bacteroidia</taxon>
        <taxon>Bacteroidales</taxon>
        <taxon>Tannerellaceae</taxon>
        <taxon>Parabacteroides</taxon>
    </lineage>
</organism>
<evidence type="ECO:0000259" key="1">
    <source>
        <dbReference type="Pfam" id="PF02080"/>
    </source>
</evidence>
<name>A0A351E0B3_9BACT</name>
<dbReference type="SUPFAM" id="SSF51735">
    <property type="entry name" value="NAD(P)-binding Rossmann-fold domains"/>
    <property type="match status" value="1"/>
</dbReference>
<evidence type="ECO:0000313" key="7">
    <source>
        <dbReference type="Proteomes" id="UP000482671"/>
    </source>
</evidence>
<proteinExistence type="predicted"/>